<evidence type="ECO:0000256" key="4">
    <source>
        <dbReference type="ARBA" id="ARBA00022803"/>
    </source>
</evidence>
<evidence type="ECO:0000313" key="6">
    <source>
        <dbReference type="Proteomes" id="UP000736583"/>
    </source>
</evidence>
<reference evidence="5 6" key="1">
    <citation type="submission" date="2021-06" db="EMBL/GenBank/DDBJ databases">
        <authorList>
            <person name="Sun Q."/>
            <person name="Li D."/>
        </authorList>
    </citation>
    <scope>NUCLEOTIDE SEQUENCE [LARGE SCALE GENOMIC DNA]</scope>
    <source>
        <strain evidence="5 6">MSJ-4</strain>
    </source>
</reference>
<comment type="caution">
    <text evidence="5">The sequence shown here is derived from an EMBL/GenBank/DDBJ whole genome shotgun (WGS) entry which is preliminary data.</text>
</comment>
<accession>A0ABS6F120</accession>
<keyword evidence="3" id="KW-0677">Repeat</keyword>
<keyword evidence="6" id="KW-1185">Reference proteome</keyword>
<organism evidence="5 6">
    <name type="scientific">Clostridium simiarum</name>
    <dbReference type="NCBI Taxonomy" id="2841506"/>
    <lineage>
        <taxon>Bacteria</taxon>
        <taxon>Bacillati</taxon>
        <taxon>Bacillota</taxon>
        <taxon>Clostridia</taxon>
        <taxon>Eubacteriales</taxon>
        <taxon>Clostridiaceae</taxon>
        <taxon>Clostridium</taxon>
    </lineage>
</organism>
<evidence type="ECO:0000256" key="3">
    <source>
        <dbReference type="ARBA" id="ARBA00022737"/>
    </source>
</evidence>
<proteinExistence type="predicted"/>
<keyword evidence="2" id="KW-0963">Cytoplasm</keyword>
<evidence type="ECO:0000256" key="1">
    <source>
        <dbReference type="ARBA" id="ARBA00004496"/>
    </source>
</evidence>
<name>A0ABS6F120_9CLOT</name>
<gene>
    <name evidence="5" type="ORF">KQI89_10470</name>
</gene>
<dbReference type="InterPro" id="IPR001387">
    <property type="entry name" value="Cro/C1-type_HTH"/>
</dbReference>
<dbReference type="Proteomes" id="UP000736583">
    <property type="component" value="Unassembled WGS sequence"/>
</dbReference>
<evidence type="ECO:0000256" key="2">
    <source>
        <dbReference type="ARBA" id="ARBA00022490"/>
    </source>
</evidence>
<dbReference type="EMBL" id="JAHLQL010000003">
    <property type="protein sequence ID" value="MBU5592185.1"/>
    <property type="molecule type" value="Genomic_DNA"/>
</dbReference>
<protein>
    <submittedName>
        <fullName evidence="5">Helix-turn-helix transcriptional regulator</fullName>
    </submittedName>
</protein>
<comment type="subcellular location">
    <subcellularLocation>
        <location evidence="1">Cytoplasm</location>
    </subcellularLocation>
</comment>
<sequence length="426" mass="50410">MEPISQGEKLKSLRILLGLKQKDLVDGDITREFISMVEKDKRRFKKETAITVMNRILEYSKQKNIPLNLDEEYLSRNALEDIERYCSLAIDNEATYDECLNLLKLCDTNGLEYIKYKIYKRMGNIKLSDNNYNEAFFNYILSYEVLNTTEATGEKPSITNNLGVCKFKLIQYDEAILYFNNALALCNLTNNYDVYYKALFNLSLCYLELGKFDDALTLLQKCKRKISQSKDNRFYTKIVISEVNCYESKKEYDKCIEIYEQLEHTADKKLLGTIYNNLALMYLYKKCLEKSEEYFSKSIEIRKVNDKKLLSHTLIDKSYLYYELKQYDNLIYTINKGIDLCKEYNDYVYWLNALKQLEKLYKNENNLIGLKNTYIEMVTLCKINNMEKTFIYALNKLIYISIELKDFTKAALYSEELNYYVESLQT</sequence>
<dbReference type="InterPro" id="IPR051476">
    <property type="entry name" value="Bac_ResReg_Asp_Phosphatase"/>
</dbReference>
<dbReference type="PANTHER" id="PTHR46630:SF1">
    <property type="entry name" value="TETRATRICOPEPTIDE REPEAT PROTEIN 29"/>
    <property type="match status" value="1"/>
</dbReference>
<keyword evidence="4" id="KW-0802">TPR repeat</keyword>
<dbReference type="Pfam" id="PF13424">
    <property type="entry name" value="TPR_12"/>
    <property type="match status" value="1"/>
</dbReference>
<dbReference type="Pfam" id="PF13181">
    <property type="entry name" value="TPR_8"/>
    <property type="match status" value="1"/>
</dbReference>
<dbReference type="SMART" id="SM00028">
    <property type="entry name" value="TPR"/>
    <property type="match status" value="4"/>
</dbReference>
<evidence type="ECO:0000313" key="5">
    <source>
        <dbReference type="EMBL" id="MBU5592185.1"/>
    </source>
</evidence>
<dbReference type="RefSeq" id="WP_216457027.1">
    <property type="nucleotide sequence ID" value="NZ_JAHLQL010000003.1"/>
</dbReference>
<dbReference type="CDD" id="cd00093">
    <property type="entry name" value="HTH_XRE"/>
    <property type="match status" value="1"/>
</dbReference>
<dbReference type="PANTHER" id="PTHR46630">
    <property type="entry name" value="TETRATRICOPEPTIDE REPEAT PROTEIN 29"/>
    <property type="match status" value="1"/>
</dbReference>
<dbReference type="InterPro" id="IPR019734">
    <property type="entry name" value="TPR_rpt"/>
</dbReference>